<protein>
    <submittedName>
        <fullName evidence="7">TetR family transcriptional regulator</fullName>
    </submittedName>
</protein>
<dbReference type="PANTHER" id="PTHR30055:SF151">
    <property type="entry name" value="TRANSCRIPTIONAL REGULATORY PROTEIN"/>
    <property type="match status" value="1"/>
</dbReference>
<organism evidence="7 8">
    <name type="scientific">Allokutzneria oryzae</name>
    <dbReference type="NCBI Taxonomy" id="1378989"/>
    <lineage>
        <taxon>Bacteria</taxon>
        <taxon>Bacillati</taxon>
        <taxon>Actinomycetota</taxon>
        <taxon>Actinomycetes</taxon>
        <taxon>Pseudonocardiales</taxon>
        <taxon>Pseudonocardiaceae</taxon>
        <taxon>Allokutzneria</taxon>
    </lineage>
</organism>
<keyword evidence="2" id="KW-0805">Transcription regulation</keyword>
<reference evidence="7 8" key="1">
    <citation type="submission" date="2024-09" db="EMBL/GenBank/DDBJ databases">
        <authorList>
            <person name="Sun Q."/>
            <person name="Mori K."/>
        </authorList>
    </citation>
    <scope>NUCLEOTIDE SEQUENCE [LARGE SCALE GENOMIC DNA]</scope>
    <source>
        <strain evidence="7 8">TBRC 7907</strain>
    </source>
</reference>
<dbReference type="InterPro" id="IPR001647">
    <property type="entry name" value="HTH_TetR"/>
</dbReference>
<dbReference type="PRINTS" id="PR00455">
    <property type="entry name" value="HTHTETR"/>
</dbReference>
<keyword evidence="4" id="KW-0804">Transcription</keyword>
<dbReference type="Pfam" id="PF02909">
    <property type="entry name" value="TetR_C_1"/>
    <property type="match status" value="1"/>
</dbReference>
<keyword evidence="3 5" id="KW-0238">DNA-binding</keyword>
<evidence type="ECO:0000256" key="5">
    <source>
        <dbReference type="PROSITE-ProRule" id="PRU00335"/>
    </source>
</evidence>
<feature type="DNA-binding region" description="H-T-H motif" evidence="5">
    <location>
        <begin position="25"/>
        <end position="44"/>
    </location>
</feature>
<dbReference type="InterPro" id="IPR009057">
    <property type="entry name" value="Homeodomain-like_sf"/>
</dbReference>
<dbReference type="EMBL" id="JBHLZU010000007">
    <property type="protein sequence ID" value="MFB9904108.1"/>
    <property type="molecule type" value="Genomic_DNA"/>
</dbReference>
<feature type="domain" description="HTH tetR-type" evidence="6">
    <location>
        <begin position="2"/>
        <end position="62"/>
    </location>
</feature>
<dbReference type="Proteomes" id="UP001589693">
    <property type="component" value="Unassembled WGS sequence"/>
</dbReference>
<accession>A0ABV5ZV77</accession>
<evidence type="ECO:0000256" key="1">
    <source>
        <dbReference type="ARBA" id="ARBA00022491"/>
    </source>
</evidence>
<dbReference type="InterPro" id="IPR050109">
    <property type="entry name" value="HTH-type_TetR-like_transc_reg"/>
</dbReference>
<dbReference type="SUPFAM" id="SSF46689">
    <property type="entry name" value="Homeodomain-like"/>
    <property type="match status" value="1"/>
</dbReference>
<proteinExistence type="predicted"/>
<dbReference type="SUPFAM" id="SSF48498">
    <property type="entry name" value="Tetracyclin repressor-like, C-terminal domain"/>
    <property type="match status" value="1"/>
</dbReference>
<dbReference type="Gene3D" id="1.10.10.60">
    <property type="entry name" value="Homeodomain-like"/>
    <property type="match status" value="1"/>
</dbReference>
<evidence type="ECO:0000256" key="4">
    <source>
        <dbReference type="ARBA" id="ARBA00023163"/>
    </source>
</evidence>
<comment type="caution">
    <text evidence="7">The sequence shown here is derived from an EMBL/GenBank/DDBJ whole genome shotgun (WGS) entry which is preliminary data.</text>
</comment>
<dbReference type="RefSeq" id="WP_377851270.1">
    <property type="nucleotide sequence ID" value="NZ_JBHLZU010000007.1"/>
</dbReference>
<sequence>MGNSRDDVLRTALEILHRYGLADLSMRRLAAELGVRPSALYWHFPNKQSLLTAMADEVLGRVGPGSARMRWDHRIERVATDMRAALLRVTDGAELVSAGQASGLSTTTVGDYLTDAARHGGLSDRDANATRTAVCQLVIGLTMEQQTRAQMERIGAAEPSDRDFDTEFADGLALILDGARHRRATGH</sequence>
<dbReference type="Pfam" id="PF00440">
    <property type="entry name" value="TetR_N"/>
    <property type="match status" value="1"/>
</dbReference>
<evidence type="ECO:0000313" key="7">
    <source>
        <dbReference type="EMBL" id="MFB9904108.1"/>
    </source>
</evidence>
<dbReference type="PRINTS" id="PR00400">
    <property type="entry name" value="TETREPRESSOR"/>
</dbReference>
<name>A0ABV5ZV77_9PSEU</name>
<keyword evidence="8" id="KW-1185">Reference proteome</keyword>
<dbReference type="PANTHER" id="PTHR30055">
    <property type="entry name" value="HTH-TYPE TRANSCRIPTIONAL REGULATOR RUTR"/>
    <property type="match status" value="1"/>
</dbReference>
<keyword evidence="1" id="KW-0678">Repressor</keyword>
<evidence type="ECO:0000256" key="2">
    <source>
        <dbReference type="ARBA" id="ARBA00023015"/>
    </source>
</evidence>
<dbReference type="InterPro" id="IPR036271">
    <property type="entry name" value="Tet_transcr_reg_TetR-rel_C_sf"/>
</dbReference>
<dbReference type="Gene3D" id="1.10.357.10">
    <property type="entry name" value="Tetracycline Repressor, domain 2"/>
    <property type="match status" value="1"/>
</dbReference>
<evidence type="ECO:0000313" key="8">
    <source>
        <dbReference type="Proteomes" id="UP001589693"/>
    </source>
</evidence>
<dbReference type="InterPro" id="IPR003012">
    <property type="entry name" value="Tet_transcr_reg_TetR"/>
</dbReference>
<gene>
    <name evidence="7" type="ORF">ACFFQA_09160</name>
</gene>
<dbReference type="PROSITE" id="PS50977">
    <property type="entry name" value="HTH_TETR_2"/>
    <property type="match status" value="1"/>
</dbReference>
<dbReference type="InterPro" id="IPR004111">
    <property type="entry name" value="Repressor_TetR_C"/>
</dbReference>
<evidence type="ECO:0000259" key="6">
    <source>
        <dbReference type="PROSITE" id="PS50977"/>
    </source>
</evidence>
<evidence type="ECO:0000256" key="3">
    <source>
        <dbReference type="ARBA" id="ARBA00023125"/>
    </source>
</evidence>